<evidence type="ECO:0000256" key="1">
    <source>
        <dbReference type="ARBA" id="ARBA00008455"/>
    </source>
</evidence>
<proteinExistence type="inferred from homology"/>
<reference evidence="6" key="1">
    <citation type="submission" date="2024-02" db="UniProtKB">
        <authorList>
            <consortium name="WormBaseParasite"/>
        </authorList>
    </citation>
    <scope>IDENTIFICATION</scope>
</reference>
<dbReference type="GO" id="GO:0008234">
    <property type="term" value="F:cysteine-type peptidase activity"/>
    <property type="evidence" value="ECO:0007669"/>
    <property type="project" value="InterPro"/>
</dbReference>
<dbReference type="CDD" id="cd02248">
    <property type="entry name" value="Peptidase_C1A"/>
    <property type="match status" value="1"/>
</dbReference>
<dbReference type="Proteomes" id="UP000887575">
    <property type="component" value="Unassembled WGS sequence"/>
</dbReference>
<dbReference type="SMART" id="SM00645">
    <property type="entry name" value="Pept_C1"/>
    <property type="match status" value="1"/>
</dbReference>
<evidence type="ECO:0000256" key="2">
    <source>
        <dbReference type="SAM" id="MobiDB-lite"/>
    </source>
</evidence>
<feature type="domain" description="Cathepsin propeptide inhibitor" evidence="4">
    <location>
        <begin position="141"/>
        <end position="197"/>
    </location>
</feature>
<organism evidence="5 6">
    <name type="scientific">Mesorhabditis belari</name>
    <dbReference type="NCBI Taxonomy" id="2138241"/>
    <lineage>
        <taxon>Eukaryota</taxon>
        <taxon>Metazoa</taxon>
        <taxon>Ecdysozoa</taxon>
        <taxon>Nematoda</taxon>
        <taxon>Chromadorea</taxon>
        <taxon>Rhabditida</taxon>
        <taxon>Rhabditina</taxon>
        <taxon>Rhabditomorpha</taxon>
        <taxon>Rhabditoidea</taxon>
        <taxon>Rhabditidae</taxon>
        <taxon>Mesorhabditinae</taxon>
        <taxon>Mesorhabditis</taxon>
    </lineage>
</organism>
<dbReference type="GO" id="GO:0006508">
    <property type="term" value="P:proteolysis"/>
    <property type="evidence" value="ECO:0007669"/>
    <property type="project" value="InterPro"/>
</dbReference>
<evidence type="ECO:0000259" key="4">
    <source>
        <dbReference type="SMART" id="SM00848"/>
    </source>
</evidence>
<comment type="similarity">
    <text evidence="1">Belongs to the peptidase C1 family.</text>
</comment>
<keyword evidence="5" id="KW-1185">Reference proteome</keyword>
<name>A0AAF3ETK6_9BILA</name>
<evidence type="ECO:0000313" key="6">
    <source>
        <dbReference type="WBParaSite" id="MBELARI_LOCUS1740"/>
    </source>
</evidence>
<dbReference type="Gene3D" id="3.90.70.10">
    <property type="entry name" value="Cysteine proteinases"/>
    <property type="match status" value="1"/>
</dbReference>
<dbReference type="Pfam" id="PF08246">
    <property type="entry name" value="Inhibitor_I29"/>
    <property type="match status" value="1"/>
</dbReference>
<feature type="domain" description="Peptidase C1A papain C-terminal" evidence="3">
    <location>
        <begin position="238"/>
        <end position="457"/>
    </location>
</feature>
<feature type="region of interest" description="Disordered" evidence="2">
    <location>
        <begin position="108"/>
        <end position="127"/>
    </location>
</feature>
<sequence>MEAKDGSVIDFEHVWNHVRCLTNSNACDEEIVPAEMKIFIKNTLQDHFSSEVKAYLVEKHREEKSQIDNGKQTIAPNLSDDELFEEVPIFWAKIMNRGAKVYEIPSTCKSHSDESSPHSPRFPRSTNDGDLVEIRFDAEKFDQFANKWKKDYGNTGEVLKRAKIWKKNKDDIEKENKKNRGYTLVENFFTDLDDDEKAKHTMKAHFVTDVIEGIKEGLPPRRNLTKPPRNTRTKRETLPETWYEGAVEDWRWYGLVPPVKDQRECNSCFSFAPMATIEVPLNWASNSGASNVLSEQDGLDCAGAGDCEGGGYMHKIYQYSMSAGNADSSLYPYTESDGTCQTQITRRNLIKDYKRLTTVQQMEDAIYWNGPITGAIRVPNSLHSAGTGIFYPDQTTCDATVTNGHTMAIVGYGTENGIDYWIIRNSWGPDWAEGGYFRMRKGVDNCGIETRGVYVPVMI</sequence>
<dbReference type="AlphaFoldDB" id="A0AAF3ETK6"/>
<accession>A0AAF3ETK6</accession>
<dbReference type="InterPro" id="IPR039417">
    <property type="entry name" value="Peptidase_C1A_papain-like"/>
</dbReference>
<dbReference type="InterPro" id="IPR000668">
    <property type="entry name" value="Peptidase_C1A_C"/>
</dbReference>
<dbReference type="Pfam" id="PF00112">
    <property type="entry name" value="Peptidase_C1"/>
    <property type="match status" value="1"/>
</dbReference>
<dbReference type="InterPro" id="IPR013201">
    <property type="entry name" value="Prot_inhib_I29"/>
</dbReference>
<dbReference type="WBParaSite" id="MBELARI_LOCUS1740">
    <property type="protein sequence ID" value="MBELARI_LOCUS1740"/>
    <property type="gene ID" value="MBELARI_LOCUS1740"/>
</dbReference>
<dbReference type="SMART" id="SM00848">
    <property type="entry name" value="Inhibitor_I29"/>
    <property type="match status" value="1"/>
</dbReference>
<dbReference type="PANTHER" id="PTHR12411">
    <property type="entry name" value="CYSTEINE PROTEASE FAMILY C1-RELATED"/>
    <property type="match status" value="1"/>
</dbReference>
<protein>
    <submittedName>
        <fullName evidence="6">Uncharacterized protein</fullName>
    </submittedName>
</protein>
<evidence type="ECO:0000259" key="3">
    <source>
        <dbReference type="SMART" id="SM00645"/>
    </source>
</evidence>
<dbReference type="InterPro" id="IPR038765">
    <property type="entry name" value="Papain-like_cys_pep_sf"/>
</dbReference>
<evidence type="ECO:0000313" key="5">
    <source>
        <dbReference type="Proteomes" id="UP000887575"/>
    </source>
</evidence>
<dbReference type="InterPro" id="IPR013128">
    <property type="entry name" value="Peptidase_C1A"/>
</dbReference>
<dbReference type="SUPFAM" id="SSF54001">
    <property type="entry name" value="Cysteine proteinases"/>
    <property type="match status" value="1"/>
</dbReference>
<dbReference type="PRINTS" id="PR00705">
    <property type="entry name" value="PAPAIN"/>
</dbReference>